<sequence>MCLRLVQSNPRPFCLIMTHTRPDQNFEVRNIFESLTIGNSDQFKLQASECLEPSTFGAIDRVLGFDPTELELYS</sequence>
<keyword evidence="2" id="KW-1185">Reference proteome</keyword>
<gene>
    <name evidence="1" type="primary">Acey_s0049.g1799</name>
    <name evidence="1" type="ORF">Y032_0049g1799</name>
</gene>
<name>A0A016UB32_9BILA</name>
<dbReference type="AlphaFoldDB" id="A0A016UB32"/>
<dbReference type="Proteomes" id="UP000024635">
    <property type="component" value="Unassembled WGS sequence"/>
</dbReference>
<evidence type="ECO:0000313" key="1">
    <source>
        <dbReference type="EMBL" id="EYC11828.1"/>
    </source>
</evidence>
<protein>
    <submittedName>
        <fullName evidence="1">Uncharacterized protein</fullName>
    </submittedName>
</protein>
<comment type="caution">
    <text evidence="1">The sequence shown here is derived from an EMBL/GenBank/DDBJ whole genome shotgun (WGS) entry which is preliminary data.</text>
</comment>
<evidence type="ECO:0000313" key="2">
    <source>
        <dbReference type="Proteomes" id="UP000024635"/>
    </source>
</evidence>
<accession>A0A016UB32</accession>
<proteinExistence type="predicted"/>
<dbReference type="EMBL" id="JARK01001385">
    <property type="protein sequence ID" value="EYC11828.1"/>
    <property type="molecule type" value="Genomic_DNA"/>
</dbReference>
<organism evidence="1 2">
    <name type="scientific">Ancylostoma ceylanicum</name>
    <dbReference type="NCBI Taxonomy" id="53326"/>
    <lineage>
        <taxon>Eukaryota</taxon>
        <taxon>Metazoa</taxon>
        <taxon>Ecdysozoa</taxon>
        <taxon>Nematoda</taxon>
        <taxon>Chromadorea</taxon>
        <taxon>Rhabditida</taxon>
        <taxon>Rhabditina</taxon>
        <taxon>Rhabditomorpha</taxon>
        <taxon>Strongyloidea</taxon>
        <taxon>Ancylostomatidae</taxon>
        <taxon>Ancylostomatinae</taxon>
        <taxon>Ancylostoma</taxon>
    </lineage>
</organism>
<reference evidence="2" key="1">
    <citation type="journal article" date="2015" name="Nat. Genet.">
        <title>The genome and transcriptome of the zoonotic hookworm Ancylostoma ceylanicum identify infection-specific gene families.</title>
        <authorList>
            <person name="Schwarz E.M."/>
            <person name="Hu Y."/>
            <person name="Antoshechkin I."/>
            <person name="Miller M.M."/>
            <person name="Sternberg P.W."/>
            <person name="Aroian R.V."/>
        </authorList>
    </citation>
    <scope>NUCLEOTIDE SEQUENCE</scope>
    <source>
        <strain evidence="2">HY135</strain>
    </source>
</reference>